<dbReference type="InterPro" id="IPR027417">
    <property type="entry name" value="P-loop_NTPase"/>
</dbReference>
<dbReference type="Proteomes" id="UP000264880">
    <property type="component" value="Chromosome"/>
</dbReference>
<dbReference type="EMBL" id="CP019914">
    <property type="protein sequence ID" value="ASJ21359.1"/>
    <property type="molecule type" value="Genomic_DNA"/>
</dbReference>
<evidence type="ECO:0000313" key="2">
    <source>
        <dbReference type="EMBL" id="ASJ21359.1"/>
    </source>
</evidence>
<dbReference type="RefSeq" id="WP_069731972.1">
    <property type="nucleotide sequence ID" value="NZ_CP019914.1"/>
</dbReference>
<keyword evidence="2" id="KW-0067">ATP-binding</keyword>
<organism evidence="2 3">
    <name type="scientific">Brachyspira hampsonii</name>
    <dbReference type="NCBI Taxonomy" id="1287055"/>
    <lineage>
        <taxon>Bacteria</taxon>
        <taxon>Pseudomonadati</taxon>
        <taxon>Spirochaetota</taxon>
        <taxon>Spirochaetia</taxon>
        <taxon>Brachyspirales</taxon>
        <taxon>Brachyspiraceae</taxon>
        <taxon>Brachyspira</taxon>
    </lineage>
</organism>
<keyword evidence="3" id="KW-1185">Reference proteome</keyword>
<name>A0AAC9XL01_9SPIR</name>
<keyword evidence="2" id="KW-0547">Nucleotide-binding</keyword>
<feature type="domain" description="ATPase AAA-type core" evidence="1">
    <location>
        <begin position="21"/>
        <end position="356"/>
    </location>
</feature>
<dbReference type="InterPro" id="IPR003959">
    <property type="entry name" value="ATPase_AAA_core"/>
</dbReference>
<dbReference type="PANTHER" id="PTHR43581">
    <property type="entry name" value="ATP/GTP PHOSPHATASE"/>
    <property type="match status" value="1"/>
</dbReference>
<dbReference type="Pfam" id="PF13304">
    <property type="entry name" value="AAA_21"/>
    <property type="match status" value="1"/>
</dbReference>
<dbReference type="GO" id="GO:0016887">
    <property type="term" value="F:ATP hydrolysis activity"/>
    <property type="evidence" value="ECO:0007669"/>
    <property type="project" value="InterPro"/>
</dbReference>
<dbReference type="AlphaFoldDB" id="A0AAC9XL01"/>
<accession>A0AAC9XL01</accession>
<evidence type="ECO:0000313" key="3">
    <source>
        <dbReference type="Proteomes" id="UP000264880"/>
    </source>
</evidence>
<dbReference type="KEGG" id="bhp:BHAMNSH16_06765"/>
<gene>
    <name evidence="2" type="ORF">BHAMNSH16_06765</name>
</gene>
<sequence>MKLKISNFSKIEEADINIDGITVICGDNDTGKSTIGKILFSIFNFDNYKNLVIEENLKYKIFNILKKLNVKNKFGVPFIIPRNSPIIDKIFKYINIADTISSEKLIDILKINIMKSNFIVDDKIFDEIAENILEIISIKNSKLILEIMSDYFGDIFEYQINNLFDKNSNAVLELEIKKQKMNIEFKNDECVKFESDFNIIHNAFYIDNPFIVNDVNSDIDTDNFILEKTIHDFISDDNKNVFDSVKNKEILEKVYDVLNSVMNSKIINKDDDFYLHYNENDIEIKLGNLSAGLKSFVIIKRLLENGSLNEKDVLILDEPEIHLHPKWQLIYAELIVLLQKYFNLTITITTHSHYFLEAINRFSKRHNIDERVNFYITELAENQCNVIFKNVNDNLDIIYKKMYEPLEILKNMRYEEEMNK</sequence>
<dbReference type="SUPFAM" id="SSF52540">
    <property type="entry name" value="P-loop containing nucleoside triphosphate hydrolases"/>
    <property type="match status" value="1"/>
</dbReference>
<dbReference type="Gene3D" id="3.40.50.300">
    <property type="entry name" value="P-loop containing nucleotide triphosphate hydrolases"/>
    <property type="match status" value="2"/>
</dbReference>
<protein>
    <submittedName>
        <fullName evidence="2">ABC transporter ATP-binding protein</fullName>
    </submittedName>
</protein>
<proteinExistence type="predicted"/>
<dbReference type="InterPro" id="IPR051396">
    <property type="entry name" value="Bact_Antivir_Def_Nuclease"/>
</dbReference>
<dbReference type="GO" id="GO:0005524">
    <property type="term" value="F:ATP binding"/>
    <property type="evidence" value="ECO:0007669"/>
    <property type="project" value="UniProtKB-KW"/>
</dbReference>
<dbReference type="PANTHER" id="PTHR43581:SF2">
    <property type="entry name" value="EXCINUCLEASE ATPASE SUBUNIT"/>
    <property type="match status" value="1"/>
</dbReference>
<reference evidence="2 3" key="1">
    <citation type="submission" date="2017-02" db="EMBL/GenBank/DDBJ databases">
        <title>Complete genome sequence of Brachyspira hampsonii genomovar I strain NSH-16 (ATCC BAA-2463).</title>
        <authorList>
            <person name="Mirajkar N.S."/>
            <person name="Gebhart C.J."/>
        </authorList>
    </citation>
    <scope>NUCLEOTIDE SEQUENCE [LARGE SCALE GENOMIC DNA]</scope>
    <source>
        <strain evidence="2 3">NSH-16</strain>
    </source>
</reference>
<evidence type="ECO:0000259" key="1">
    <source>
        <dbReference type="Pfam" id="PF13304"/>
    </source>
</evidence>